<protein>
    <submittedName>
        <fullName evidence="1">Uncharacterized protein</fullName>
    </submittedName>
</protein>
<comment type="caution">
    <text evidence="1">The sequence shown here is derived from an EMBL/GenBank/DDBJ whole genome shotgun (WGS) entry which is preliminary data.</text>
</comment>
<sequence length="357" mass="40391">MSPHPGDMPSVPEMIESISDGQARCPSLNLHMDDAYHDDEEDVDDYHISVTACMRAYRVIAERQPKDHLVTNFKRCLVSMIYGSNMIEEAGAGLTTTHQLCDRAFEGDFSGIIKDDVYYTQIENDLKRMGRPHDPASIFRSANEITGHASAALYFFEMVVLGQKDLSEFIILRAHELLMVNIDAADIPWSKYAGQYRKCSVRAGLTPFMDHGMVPFAMKEMIKSLNQDIKDAYSCGEIDPIALAAKYAHIFVNIHPFLDGNGRMCRLILNTLLLKYGGIIVPFGSNQLHKDEYLGIAADASMREMSQEDWEDVPEEFKPKHYRRLASFVLKQAFRSLQTTITYLDWAGSKRSRSCPV</sequence>
<name>A0ACC1RBE0_9HYPO</name>
<dbReference type="Proteomes" id="UP001148629">
    <property type="component" value="Unassembled WGS sequence"/>
</dbReference>
<evidence type="ECO:0000313" key="2">
    <source>
        <dbReference type="Proteomes" id="UP001148629"/>
    </source>
</evidence>
<reference evidence="1" key="1">
    <citation type="submission" date="2022-08" db="EMBL/GenBank/DDBJ databases">
        <title>Genome Sequence of Fusarium decemcellulare.</title>
        <authorList>
            <person name="Buettner E."/>
        </authorList>
    </citation>
    <scope>NUCLEOTIDE SEQUENCE</scope>
    <source>
        <strain evidence="1">Babe19</strain>
    </source>
</reference>
<accession>A0ACC1RBE0</accession>
<proteinExistence type="predicted"/>
<organism evidence="1 2">
    <name type="scientific">Fusarium decemcellulare</name>
    <dbReference type="NCBI Taxonomy" id="57161"/>
    <lineage>
        <taxon>Eukaryota</taxon>
        <taxon>Fungi</taxon>
        <taxon>Dikarya</taxon>
        <taxon>Ascomycota</taxon>
        <taxon>Pezizomycotina</taxon>
        <taxon>Sordariomycetes</taxon>
        <taxon>Hypocreomycetidae</taxon>
        <taxon>Hypocreales</taxon>
        <taxon>Nectriaceae</taxon>
        <taxon>Fusarium</taxon>
        <taxon>Fusarium decemcellulare species complex</taxon>
    </lineage>
</organism>
<evidence type="ECO:0000313" key="1">
    <source>
        <dbReference type="EMBL" id="KAJ3503522.1"/>
    </source>
</evidence>
<dbReference type="EMBL" id="JANRMS010005151">
    <property type="protein sequence ID" value="KAJ3503522.1"/>
    <property type="molecule type" value="Genomic_DNA"/>
</dbReference>
<gene>
    <name evidence="1" type="ORF">NM208_g16499</name>
</gene>
<keyword evidence="2" id="KW-1185">Reference proteome</keyword>